<dbReference type="InterPro" id="IPR051465">
    <property type="entry name" value="Cell_Envelope_Struct_Comp"/>
</dbReference>
<dbReference type="RefSeq" id="WP_307395347.1">
    <property type="nucleotide sequence ID" value="NZ_BAAADK010000003.1"/>
</dbReference>
<feature type="domain" description="SLH" evidence="3">
    <location>
        <begin position="1150"/>
        <end position="1210"/>
    </location>
</feature>
<evidence type="ECO:0000256" key="1">
    <source>
        <dbReference type="ARBA" id="ARBA00022729"/>
    </source>
</evidence>
<organism evidence="4 5">
    <name type="scientific">Caldalkalibacillus horti</name>
    <dbReference type="NCBI Taxonomy" id="77523"/>
    <lineage>
        <taxon>Bacteria</taxon>
        <taxon>Bacillati</taxon>
        <taxon>Bacillota</taxon>
        <taxon>Bacilli</taxon>
        <taxon>Bacillales</taxon>
        <taxon>Bacillaceae</taxon>
        <taxon>Caldalkalibacillus</taxon>
    </lineage>
</organism>
<keyword evidence="1" id="KW-0732">Signal</keyword>
<dbReference type="EMBL" id="JAUSTY010000011">
    <property type="protein sequence ID" value="MDQ0166832.1"/>
    <property type="molecule type" value="Genomic_DNA"/>
</dbReference>
<feature type="domain" description="SLH" evidence="3">
    <location>
        <begin position="1028"/>
        <end position="1091"/>
    </location>
</feature>
<dbReference type="InterPro" id="IPR001119">
    <property type="entry name" value="SLH_dom"/>
</dbReference>
<sequence length="1210" mass="132203">MPGNSVSAAQVQAQFLRDIVYLPSGFANIMHGYSDGTSVTYADPDQIPSNARWVTIAPFSSQLNEGVEFYFSRDGITTEKRFIELNNWSDFPADVRWLTVSNFDGGFGEGNPLQNQEYAYSVDGLTVQRGSEVPANALWATLSSYQVEWGGELKTLDYSRSHSSFPLNVEVIQAVTISSDASNPSFAKIGDEVILSFTSLFPLHAPSVTMAGQSVPATTTDPSGKVWRASFIVSPVVNEGEVSFSLVYRDPIDDSQETVTGTTDDSSVIIDQTPPAIILTPSTTDWTNDVVVVTGHVSDMGSGVAIQKWAEGERDTSYFGDGGHIVEGDTITASKNQRYTWYAKDRAGNETVQIIEITNIDTVAPTLTLGHNPTGWTSEAVQISAVASDDLSGIKVVKWALGAQNEAFFQNGEGTGFSDSFPVTANGTYTVYAEDWAGNGVVQQITIRNLDTTPPIISLTPSTTVATKEDVIIRADISDSESGIALSKWAAGEQDASYFLNEGTSLDGEAFIVSENGSYTVYAKDNAGNECVETIEISHIFKTSSSVSLSLETNTWTNEPIRVQAHIMDNGSGIAEQKWAKGEQEIPYFIDAGIPLDDIEFTANENDWYTVYIKDNAGYEVVVSIEVTNYDYEKPTIDEPILSPATWTNGTITVTVSAQDNSGELSIYKWSTGEQVEAFFLNGGGTAFSDSFTVDENGAYTIYVQDAAGNGAVLSFHVSTIDRDVPETHLRLSTELPTNQNVTVTADVYSASPVLRQKWALGEQLLSYFDTEGIDFVDTFEVELNGWYTVYAEDAAGNKQVETFEITNIFKEVPVIRLIVSPTVPTQERITVTASVYSQSPLVERKLAFGQHDVTYFQTKGEPWSDQLEVLENGWVSYYVQDYVGNETVKQVEITNIDREKPIITLNGQEKMSVVERSAFTDLGATAFDNLDGDLTEQIVVSGQVNTQVVGEYSLQYNVTDTAGNSAEEVIRIVTVLPRPSVGEPDHGSGLAPKETAKPHSPGEGKIPSSPEELTCPDENLAGECGAEDKLMFQDINEHWAREAINKLTSSGQIQGYPDGTFKPNRMITRAEFATLLVNSLGLNKKKENSFLDTPEHWARDHIAAAKQHGIIAGYSDVSFGPDDPLTREQMAMMLVNAYSLSAKKEPALISFHDYKTMAGWAQNAVQIVVDNQIMVGFPGGYFHPKAFSTRAESAVVLYRVQLLMNDLSE</sequence>
<keyword evidence="5" id="KW-1185">Reference proteome</keyword>
<name>A0ABT9W198_9BACI</name>
<dbReference type="Pfam" id="PF00395">
    <property type="entry name" value="SLH"/>
    <property type="match status" value="3"/>
</dbReference>
<accession>A0ABT9W198</accession>
<feature type="domain" description="SLH" evidence="3">
    <location>
        <begin position="1093"/>
        <end position="1149"/>
    </location>
</feature>
<dbReference type="Pfam" id="PF16403">
    <property type="entry name" value="Bact_surface_Ig-like"/>
    <property type="match status" value="1"/>
</dbReference>
<dbReference type="PROSITE" id="PS51272">
    <property type="entry name" value="SLH"/>
    <property type="match status" value="3"/>
</dbReference>
<reference evidence="4 5" key="1">
    <citation type="submission" date="2023-07" db="EMBL/GenBank/DDBJ databases">
        <title>Genomic Encyclopedia of Type Strains, Phase IV (KMG-IV): sequencing the most valuable type-strain genomes for metagenomic binning, comparative biology and taxonomic classification.</title>
        <authorList>
            <person name="Goeker M."/>
        </authorList>
    </citation>
    <scope>NUCLEOTIDE SEQUENCE [LARGE SCALE GENOMIC DNA]</scope>
    <source>
        <strain evidence="4 5">DSM 12751</strain>
    </source>
</reference>
<dbReference type="PANTHER" id="PTHR43308:SF5">
    <property type="entry name" value="S-LAYER PROTEIN _ PEPTIDOGLYCAN ENDO-BETA-N-ACETYLGLUCOSAMINIDASE"/>
    <property type="match status" value="1"/>
</dbReference>
<dbReference type="InterPro" id="IPR032179">
    <property type="entry name" value="Cry22Aa_Ig-like"/>
</dbReference>
<dbReference type="PANTHER" id="PTHR43308">
    <property type="entry name" value="OUTER MEMBRANE PROTEIN ALPHA-RELATED"/>
    <property type="match status" value="1"/>
</dbReference>
<feature type="region of interest" description="Disordered" evidence="2">
    <location>
        <begin position="978"/>
        <end position="1014"/>
    </location>
</feature>
<proteinExistence type="predicted"/>
<evidence type="ECO:0000259" key="3">
    <source>
        <dbReference type="PROSITE" id="PS51272"/>
    </source>
</evidence>
<evidence type="ECO:0000313" key="4">
    <source>
        <dbReference type="EMBL" id="MDQ0166832.1"/>
    </source>
</evidence>
<gene>
    <name evidence="4" type="ORF">J2S11_002748</name>
</gene>
<dbReference type="InterPro" id="IPR013783">
    <property type="entry name" value="Ig-like_fold"/>
</dbReference>
<protein>
    <recommendedName>
        <fullName evidence="3">SLH domain-containing protein</fullName>
    </recommendedName>
</protein>
<evidence type="ECO:0000313" key="5">
    <source>
        <dbReference type="Proteomes" id="UP001235840"/>
    </source>
</evidence>
<comment type="caution">
    <text evidence="4">The sequence shown here is derived from an EMBL/GenBank/DDBJ whole genome shotgun (WGS) entry which is preliminary data.</text>
</comment>
<dbReference type="Proteomes" id="UP001235840">
    <property type="component" value="Unassembled WGS sequence"/>
</dbReference>
<dbReference type="Gene3D" id="2.60.40.10">
    <property type="entry name" value="Immunoglobulins"/>
    <property type="match status" value="1"/>
</dbReference>
<evidence type="ECO:0000256" key="2">
    <source>
        <dbReference type="SAM" id="MobiDB-lite"/>
    </source>
</evidence>